<feature type="region of interest" description="Disordered" evidence="1">
    <location>
        <begin position="23"/>
        <end position="47"/>
    </location>
</feature>
<dbReference type="KEGG" id="bpm:BURPS1710b_1098"/>
<dbReference type="AlphaFoldDB" id="Q3JV93"/>
<reference evidence="2 3" key="1">
    <citation type="submission" date="2005-09" db="EMBL/GenBank/DDBJ databases">
        <authorList>
            <person name="Woods D.E."/>
            <person name="Nierman W.C."/>
        </authorList>
    </citation>
    <scope>NUCLEOTIDE SEQUENCE [LARGE SCALE GENOMIC DNA]</scope>
    <source>
        <strain evidence="2 3">1710b</strain>
    </source>
</reference>
<protein>
    <submittedName>
        <fullName evidence="2">Uncharacterized protein</fullName>
    </submittedName>
</protein>
<gene>
    <name evidence="2" type="ordered locus">BURPS1710b_1098</name>
</gene>
<evidence type="ECO:0000313" key="3">
    <source>
        <dbReference type="Proteomes" id="UP000002700"/>
    </source>
</evidence>
<name>Q3JV93_BURP1</name>
<accession>Q3JV93</accession>
<evidence type="ECO:0000313" key="2">
    <source>
        <dbReference type="EMBL" id="ABA48934.1"/>
    </source>
</evidence>
<dbReference type="Proteomes" id="UP000002700">
    <property type="component" value="Chromosome I"/>
</dbReference>
<dbReference type="HOGENOM" id="CLU_838573_0_0_4"/>
<evidence type="ECO:0000256" key="1">
    <source>
        <dbReference type="SAM" id="MobiDB-lite"/>
    </source>
</evidence>
<dbReference type="EMBL" id="CP000124">
    <property type="protein sequence ID" value="ABA48934.1"/>
    <property type="molecule type" value="Genomic_DNA"/>
</dbReference>
<dbReference type="EnsemblBacteria" id="ABA48934">
    <property type="protein sequence ID" value="ABA48934"/>
    <property type="gene ID" value="BURPS1710b_1098"/>
</dbReference>
<feature type="region of interest" description="Disordered" evidence="1">
    <location>
        <begin position="153"/>
        <end position="175"/>
    </location>
</feature>
<organism evidence="2 3">
    <name type="scientific">Burkholderia pseudomallei (strain 1710b)</name>
    <dbReference type="NCBI Taxonomy" id="320372"/>
    <lineage>
        <taxon>Bacteria</taxon>
        <taxon>Pseudomonadati</taxon>
        <taxon>Pseudomonadota</taxon>
        <taxon>Betaproteobacteria</taxon>
        <taxon>Burkholderiales</taxon>
        <taxon>Burkholderiaceae</taxon>
        <taxon>Burkholderia</taxon>
        <taxon>pseudomallei group</taxon>
    </lineage>
</organism>
<sequence>MVDADVTRARPDQLAVGALLERVRDPAGDAPRGEQRERGARRQRERALERDEREIDRRLVVERGLRRFDERQRAVERGVRARAGDERVEEQRRARIPVRIQRMAEARQPRARVRLAFVRGDSRGDVALEIARRGCAVEERRDAQRLAAVARAGQRGEAARDRAEQRRARRRDAAHGEGRRIEFVIGAEHERHAQQLGIARVRQSPCGGELPMHGFGARRACRERGRRDAQQHGGFVELRVAASGVEFGGGSRRIGRIGWCAMPRRRGIGGRCRAAAIGPFRRERYRHRRSRAGEPRPHPVTGLYETRDTTMDSMRREFSATLAACALRARS</sequence>
<feature type="compositionally biased region" description="Basic and acidic residues" evidence="1">
    <location>
        <begin position="157"/>
        <end position="175"/>
    </location>
</feature>
<proteinExistence type="predicted"/>